<name>A0A6A4HN36_9AGAR</name>
<feature type="signal peptide" evidence="1">
    <location>
        <begin position="1"/>
        <end position="20"/>
    </location>
</feature>
<proteinExistence type="predicted"/>
<keyword evidence="3" id="KW-1185">Reference proteome</keyword>
<reference evidence="2" key="1">
    <citation type="journal article" date="2019" name="Environ. Microbiol.">
        <title>Fungal ecological strategies reflected in gene transcription - a case study of two litter decomposers.</title>
        <authorList>
            <person name="Barbi F."/>
            <person name="Kohler A."/>
            <person name="Barry K."/>
            <person name="Baskaran P."/>
            <person name="Daum C."/>
            <person name="Fauchery L."/>
            <person name="Ihrmark K."/>
            <person name="Kuo A."/>
            <person name="LaButti K."/>
            <person name="Lipzen A."/>
            <person name="Morin E."/>
            <person name="Grigoriev I.V."/>
            <person name="Henrissat B."/>
            <person name="Lindahl B."/>
            <person name="Martin F."/>
        </authorList>
    </citation>
    <scope>NUCLEOTIDE SEQUENCE</scope>
    <source>
        <strain evidence="2">JB14</strain>
    </source>
</reference>
<dbReference type="AlphaFoldDB" id="A0A6A4HN36"/>
<evidence type="ECO:0000256" key="1">
    <source>
        <dbReference type="SAM" id="SignalP"/>
    </source>
</evidence>
<dbReference type="Proteomes" id="UP000799118">
    <property type="component" value="Unassembled WGS sequence"/>
</dbReference>
<feature type="chain" id="PRO_5025331774" evidence="1">
    <location>
        <begin position="21"/>
        <end position="218"/>
    </location>
</feature>
<keyword evidence="1" id="KW-0732">Signal</keyword>
<gene>
    <name evidence="2" type="ORF">BT96DRAFT_920207</name>
</gene>
<evidence type="ECO:0000313" key="2">
    <source>
        <dbReference type="EMBL" id="KAE9399423.1"/>
    </source>
</evidence>
<sequence>MSIPMLFLLYPAVCWMVGVGALPATATVTLFEATPTVESVSAVSGATSEIDVSILGVSSGSAGTETTYSIGIYQSMPANTATESGSLVTVVPTTVHGVAVTQNYTLVESSGGYWASFSAFASGTVTSDGIYQTCTFDANGGPSASCRYIEYVPTVSSGLATATVSHLDASKVPLAVVTATSMGSSTSSSNAAMSTSQGSYWKMGIYASFFCVLVVLIA</sequence>
<dbReference type="EMBL" id="ML769470">
    <property type="protein sequence ID" value="KAE9399423.1"/>
    <property type="molecule type" value="Genomic_DNA"/>
</dbReference>
<protein>
    <submittedName>
        <fullName evidence="2">Uncharacterized protein</fullName>
    </submittedName>
</protein>
<evidence type="ECO:0000313" key="3">
    <source>
        <dbReference type="Proteomes" id="UP000799118"/>
    </source>
</evidence>
<organism evidence="2 3">
    <name type="scientific">Gymnopus androsaceus JB14</name>
    <dbReference type="NCBI Taxonomy" id="1447944"/>
    <lineage>
        <taxon>Eukaryota</taxon>
        <taxon>Fungi</taxon>
        <taxon>Dikarya</taxon>
        <taxon>Basidiomycota</taxon>
        <taxon>Agaricomycotina</taxon>
        <taxon>Agaricomycetes</taxon>
        <taxon>Agaricomycetidae</taxon>
        <taxon>Agaricales</taxon>
        <taxon>Marasmiineae</taxon>
        <taxon>Omphalotaceae</taxon>
        <taxon>Gymnopus</taxon>
    </lineage>
</organism>
<accession>A0A6A4HN36</accession>